<organism evidence="1 2">
    <name type="scientific">Acorus gramineus</name>
    <name type="common">Dwarf sweet flag</name>
    <dbReference type="NCBI Taxonomy" id="55184"/>
    <lineage>
        <taxon>Eukaryota</taxon>
        <taxon>Viridiplantae</taxon>
        <taxon>Streptophyta</taxon>
        <taxon>Embryophyta</taxon>
        <taxon>Tracheophyta</taxon>
        <taxon>Spermatophyta</taxon>
        <taxon>Magnoliopsida</taxon>
        <taxon>Liliopsida</taxon>
        <taxon>Acoraceae</taxon>
        <taxon>Acorus</taxon>
    </lineage>
</organism>
<sequence>MRRITTWNEASIGARFWEVVANHHSLWVQWMRKKYFKSKNIWSISIKSSQSWIWNRLLKARRWIKPDVSYVIFEGKSISLWFDPWLQGKCLHEHFNESVLLNWGPPDQDTVSALIRDGKWFKPPRWPIEFEGIWEEILMLDVGGLGEDVIIWTGHKTGSISSSLAWNHLRPSCPKSRLV</sequence>
<evidence type="ECO:0000313" key="1">
    <source>
        <dbReference type="EMBL" id="KAK1257522.1"/>
    </source>
</evidence>
<name>A0AAV9A1V9_ACOGR</name>
<dbReference type="EMBL" id="JAUJYN010000041">
    <property type="protein sequence ID" value="KAK1257522.1"/>
    <property type="molecule type" value="Genomic_DNA"/>
</dbReference>
<reference evidence="1" key="1">
    <citation type="journal article" date="2023" name="Nat. Commun.">
        <title>Diploid and tetraploid genomes of Acorus and the evolution of monocots.</title>
        <authorList>
            <person name="Ma L."/>
            <person name="Liu K.W."/>
            <person name="Li Z."/>
            <person name="Hsiao Y.Y."/>
            <person name="Qi Y."/>
            <person name="Fu T."/>
            <person name="Tang G.D."/>
            <person name="Zhang D."/>
            <person name="Sun W.H."/>
            <person name="Liu D.K."/>
            <person name="Li Y."/>
            <person name="Chen G.Z."/>
            <person name="Liu X.D."/>
            <person name="Liao X.Y."/>
            <person name="Jiang Y.T."/>
            <person name="Yu X."/>
            <person name="Hao Y."/>
            <person name="Huang J."/>
            <person name="Zhao X.W."/>
            <person name="Ke S."/>
            <person name="Chen Y.Y."/>
            <person name="Wu W.L."/>
            <person name="Hsu J.L."/>
            <person name="Lin Y.F."/>
            <person name="Huang M.D."/>
            <person name="Li C.Y."/>
            <person name="Huang L."/>
            <person name="Wang Z.W."/>
            <person name="Zhao X."/>
            <person name="Zhong W.Y."/>
            <person name="Peng D.H."/>
            <person name="Ahmad S."/>
            <person name="Lan S."/>
            <person name="Zhang J.S."/>
            <person name="Tsai W.C."/>
            <person name="Van de Peer Y."/>
            <person name="Liu Z.J."/>
        </authorList>
    </citation>
    <scope>NUCLEOTIDE SEQUENCE</scope>
    <source>
        <strain evidence="1">SCP</strain>
    </source>
</reference>
<accession>A0AAV9A1V9</accession>
<gene>
    <name evidence="1" type="ORF">QJS04_geneDACA023797</name>
</gene>
<keyword evidence="2" id="KW-1185">Reference proteome</keyword>
<proteinExistence type="predicted"/>
<dbReference type="Proteomes" id="UP001179952">
    <property type="component" value="Unassembled WGS sequence"/>
</dbReference>
<protein>
    <submittedName>
        <fullName evidence="1">Uncharacterized protein</fullName>
    </submittedName>
</protein>
<comment type="caution">
    <text evidence="1">The sequence shown here is derived from an EMBL/GenBank/DDBJ whole genome shotgun (WGS) entry which is preliminary data.</text>
</comment>
<dbReference type="AlphaFoldDB" id="A0AAV9A1V9"/>
<reference evidence="1" key="2">
    <citation type="submission" date="2023-06" db="EMBL/GenBank/DDBJ databases">
        <authorList>
            <person name="Ma L."/>
            <person name="Liu K.-W."/>
            <person name="Li Z."/>
            <person name="Hsiao Y.-Y."/>
            <person name="Qi Y."/>
            <person name="Fu T."/>
            <person name="Tang G."/>
            <person name="Zhang D."/>
            <person name="Sun W.-H."/>
            <person name="Liu D.-K."/>
            <person name="Li Y."/>
            <person name="Chen G.-Z."/>
            <person name="Liu X.-D."/>
            <person name="Liao X.-Y."/>
            <person name="Jiang Y.-T."/>
            <person name="Yu X."/>
            <person name="Hao Y."/>
            <person name="Huang J."/>
            <person name="Zhao X.-W."/>
            <person name="Ke S."/>
            <person name="Chen Y.-Y."/>
            <person name="Wu W.-L."/>
            <person name="Hsu J.-L."/>
            <person name="Lin Y.-F."/>
            <person name="Huang M.-D."/>
            <person name="Li C.-Y."/>
            <person name="Huang L."/>
            <person name="Wang Z.-W."/>
            <person name="Zhao X."/>
            <person name="Zhong W.-Y."/>
            <person name="Peng D.-H."/>
            <person name="Ahmad S."/>
            <person name="Lan S."/>
            <person name="Zhang J.-S."/>
            <person name="Tsai W.-C."/>
            <person name="Van De Peer Y."/>
            <person name="Liu Z.-J."/>
        </authorList>
    </citation>
    <scope>NUCLEOTIDE SEQUENCE</scope>
    <source>
        <strain evidence="1">SCP</strain>
        <tissue evidence="1">Leaves</tissue>
    </source>
</reference>
<evidence type="ECO:0000313" key="2">
    <source>
        <dbReference type="Proteomes" id="UP001179952"/>
    </source>
</evidence>